<accession>A0A366DFX0</accession>
<gene>
    <name evidence="6" type="ORF">DFR74_108146</name>
</gene>
<sequence length="265" mass="29775">MNRRWDFTDLEFVALWDGMREGPLPQPFSFISRIEFRQDFLRECARTRERLRDSEGQELARIFEDIARPDIAVRIRGLRGPDAAEPANVVRLLAIRRGERGYVVSQSPGETVEHSGGFTVTEVGALSLAAAVVNRLPEVGPGTHKHIVLPTPEEFADGRRDMDDSHESSPLWDSFEPSDAHRAESFLRSATRGMGTMTVDQGRSKFGPRGRVRRRLEWRDVVEDGRYVIVSGSPPFAAAADERRMIAAINTEIAAVVKSIKDEVY</sequence>
<keyword evidence="4" id="KW-0143">Chaperone</keyword>
<keyword evidence="7" id="KW-1185">Reference proteome</keyword>
<dbReference type="AlphaFoldDB" id="A0A366DFX0"/>
<name>A0A366DFX0_9NOCA</name>
<comment type="similarity">
    <text evidence="2">Belongs to the EspG family.</text>
</comment>
<dbReference type="InterPro" id="IPR025734">
    <property type="entry name" value="EspG"/>
</dbReference>
<evidence type="ECO:0000256" key="2">
    <source>
        <dbReference type="ARBA" id="ARBA00006411"/>
    </source>
</evidence>
<dbReference type="Proteomes" id="UP000252586">
    <property type="component" value="Unassembled WGS sequence"/>
</dbReference>
<evidence type="ECO:0000256" key="4">
    <source>
        <dbReference type="ARBA" id="ARBA00023186"/>
    </source>
</evidence>
<evidence type="ECO:0000256" key="3">
    <source>
        <dbReference type="ARBA" id="ARBA00022490"/>
    </source>
</evidence>
<evidence type="ECO:0000313" key="7">
    <source>
        <dbReference type="Proteomes" id="UP000252586"/>
    </source>
</evidence>
<proteinExistence type="inferred from homology"/>
<dbReference type="OrthoDB" id="4561431at2"/>
<evidence type="ECO:0000313" key="6">
    <source>
        <dbReference type="EMBL" id="RBO88921.1"/>
    </source>
</evidence>
<feature type="region of interest" description="Disordered" evidence="5">
    <location>
        <begin position="155"/>
        <end position="176"/>
    </location>
</feature>
<comment type="subcellular location">
    <subcellularLocation>
        <location evidence="1">Cytoplasm</location>
    </subcellularLocation>
</comment>
<reference evidence="6 7" key="1">
    <citation type="submission" date="2018-06" db="EMBL/GenBank/DDBJ databases">
        <title>Genomic Encyclopedia of Type Strains, Phase IV (KMG-IV): sequencing the most valuable type-strain genomes for metagenomic binning, comparative biology and taxonomic classification.</title>
        <authorList>
            <person name="Goeker M."/>
        </authorList>
    </citation>
    <scope>NUCLEOTIDE SEQUENCE [LARGE SCALE GENOMIC DNA]</scope>
    <source>
        <strain evidence="6 7">DSM 44599</strain>
    </source>
</reference>
<protein>
    <submittedName>
        <fullName evidence="6">ESAT-6 protein secretion system EspG family protein</fullName>
    </submittedName>
</protein>
<keyword evidence="3" id="KW-0963">Cytoplasm</keyword>
<organism evidence="6 7">
    <name type="scientific">Nocardia puris</name>
    <dbReference type="NCBI Taxonomy" id="208602"/>
    <lineage>
        <taxon>Bacteria</taxon>
        <taxon>Bacillati</taxon>
        <taxon>Actinomycetota</taxon>
        <taxon>Actinomycetes</taxon>
        <taxon>Mycobacteriales</taxon>
        <taxon>Nocardiaceae</taxon>
        <taxon>Nocardia</taxon>
    </lineage>
</organism>
<evidence type="ECO:0000256" key="5">
    <source>
        <dbReference type="SAM" id="MobiDB-lite"/>
    </source>
</evidence>
<dbReference type="STRING" id="1210090.GCA_001613185_02175"/>
<evidence type="ECO:0000256" key="1">
    <source>
        <dbReference type="ARBA" id="ARBA00004496"/>
    </source>
</evidence>
<dbReference type="Pfam" id="PF14011">
    <property type="entry name" value="ESX-1_EspG"/>
    <property type="match status" value="1"/>
</dbReference>
<feature type="compositionally biased region" description="Basic and acidic residues" evidence="5">
    <location>
        <begin position="156"/>
        <end position="167"/>
    </location>
</feature>
<dbReference type="EMBL" id="QNRE01000008">
    <property type="protein sequence ID" value="RBO88921.1"/>
    <property type="molecule type" value="Genomic_DNA"/>
</dbReference>
<dbReference type="RefSeq" id="WP_067507417.1">
    <property type="nucleotide sequence ID" value="NZ_QNRE01000008.1"/>
</dbReference>
<comment type="caution">
    <text evidence="6">The sequence shown here is derived from an EMBL/GenBank/DDBJ whole genome shotgun (WGS) entry which is preliminary data.</text>
</comment>